<evidence type="ECO:0000313" key="1">
    <source>
        <dbReference type="EMBL" id="WMW64043.1"/>
    </source>
</evidence>
<reference evidence="1" key="1">
    <citation type="submission" date="2023-09" db="EMBL/GenBank/DDBJ databases">
        <authorList>
            <consortium name="CW5 consortium"/>
            <person name="Lu C.-W."/>
        </authorList>
    </citation>
    <scope>NUCLEOTIDE SEQUENCE</scope>
    <source>
        <strain evidence="1">KPS</strain>
    </source>
</reference>
<proteinExistence type="predicted"/>
<dbReference type="EMBL" id="CP133659">
    <property type="protein sequence ID" value="WMW64043.1"/>
    <property type="molecule type" value="Genomic_DNA"/>
</dbReference>
<accession>A0ABY9QWZ8</accession>
<evidence type="ECO:0000313" key="2">
    <source>
        <dbReference type="Proteomes" id="UP001180616"/>
    </source>
</evidence>
<organism evidence="1 2">
    <name type="scientific">Nitratidesulfovibrio liaohensis</name>
    <dbReference type="NCBI Taxonomy" id="2604158"/>
    <lineage>
        <taxon>Bacteria</taxon>
        <taxon>Pseudomonadati</taxon>
        <taxon>Thermodesulfobacteriota</taxon>
        <taxon>Desulfovibrionia</taxon>
        <taxon>Desulfovibrionales</taxon>
        <taxon>Desulfovibrionaceae</taxon>
        <taxon>Nitratidesulfovibrio</taxon>
    </lineage>
</organism>
<dbReference type="Proteomes" id="UP001180616">
    <property type="component" value="Chromosome"/>
</dbReference>
<protein>
    <submittedName>
        <fullName evidence="1">Uncharacterized protein</fullName>
    </submittedName>
</protein>
<name>A0ABY9QWZ8_9BACT</name>
<sequence>MDIVTDAFEEWAHSMRVLFEAHSHAHYGGLLNVDSAEAVGNIEVALSSVLNAFHSMNDILKKIEYDGKIDWYGCPELAIILVLRNARHHNHARKIRTMYTYYFQEAEQVGSMERYVLVNFPLADGENTFEVYLSWADLKFLFSISCTETRIKPEVMNKISSYIGCDKFCSYSSYYEVGEDNVFFNIVPLIVNAAIKIVPTISSLMSPRSLEGRTMLNLFCNGTPAKTKEHEVNAGPIAYVPWRVSINLPPSHPPTASPTARYPRHSPC</sequence>
<gene>
    <name evidence="1" type="ORF">KPS_002022</name>
</gene>
<dbReference type="RefSeq" id="WP_309540161.1">
    <property type="nucleotide sequence ID" value="NZ_CP133659.1"/>
</dbReference>
<keyword evidence="2" id="KW-1185">Reference proteome</keyword>